<organism evidence="2">
    <name type="scientific">Caldithrix abyssi</name>
    <dbReference type="NCBI Taxonomy" id="187145"/>
    <lineage>
        <taxon>Bacteria</taxon>
        <taxon>Pseudomonadati</taxon>
        <taxon>Calditrichota</taxon>
        <taxon>Calditrichia</taxon>
        <taxon>Calditrichales</taxon>
        <taxon>Calditrichaceae</taxon>
        <taxon>Caldithrix</taxon>
    </lineage>
</organism>
<proteinExistence type="predicted"/>
<dbReference type="InterPro" id="IPR051829">
    <property type="entry name" value="Multiheme_Cytochr_ET"/>
</dbReference>
<keyword evidence="1" id="KW-0732">Signal</keyword>
<reference evidence="2" key="1">
    <citation type="journal article" date="2020" name="mSystems">
        <title>Genome- and Community-Level Interaction Insights into Carbon Utilization and Element Cycling Functions of Hydrothermarchaeota in Hydrothermal Sediment.</title>
        <authorList>
            <person name="Zhou Z."/>
            <person name="Liu Y."/>
            <person name="Xu W."/>
            <person name="Pan J."/>
            <person name="Luo Z.H."/>
            <person name="Li M."/>
        </authorList>
    </citation>
    <scope>NUCLEOTIDE SEQUENCE [LARGE SCALE GENOMIC DNA]</scope>
    <source>
        <strain evidence="2">HyVt-456</strain>
    </source>
</reference>
<dbReference type="Gene3D" id="3.90.10.10">
    <property type="entry name" value="Cytochrome C3"/>
    <property type="match status" value="6"/>
</dbReference>
<protein>
    <submittedName>
        <fullName evidence="2">Cytochrome C</fullName>
    </submittedName>
</protein>
<dbReference type="EMBL" id="DRLD01000167">
    <property type="protein sequence ID" value="HED10241.1"/>
    <property type="molecule type" value="Genomic_DNA"/>
</dbReference>
<comment type="caution">
    <text evidence="2">The sequence shown here is derived from an EMBL/GenBank/DDBJ whole genome shotgun (WGS) entry which is preliminary data.</text>
</comment>
<sequence>MKYFSVYISLVLLFFPCHMLWAQLSPGDLHQSHSSLEGVENCTQCHESGRGLSADKCLTCHAVLNKQIQNGKGLHSGKKFKKCASCHVEHHGRDFDLIFWKDGRDNFDHEQTGYKLEGAHARVKCRDCHKSDHIRGPTRDEIIKAKKDPDHTFLGLETNCLSCHTDEHRGQMDKKCLTCHTYEKWKPAPGFDHDKTRYPLTGQHKLQECAACHKTVTDNKFPEDKSYIKFSGLQFPACISCHRDEHNNRFGKNCRTCHNTSGWQNYKKQNFNHDKTRFPLKGQHAGLECETCHKPGKPLKIKRFQKCMDCHQDAHKAQFVHSRNGPACENCHTVNGFRPADFSVAEHQKGKFPLEGAHLAVPCIMCHKKALVSGRTRTMQFRFKDTRCTTCHEDIHRGTVNAYLKRVSPETGEKGCRYCHGVDDWSRISYNHDATGFPLEGKHEQVACISCHREQQGRKTYWHFDGMERTCQSCHKDEHKGQFKNKEGDVACASCHTSSGWATLSFDHDKNSRFKLEGAHKNVECGQCHKPVMVNGKEVTRYKPLDMRCVSCHG</sequence>
<dbReference type="SUPFAM" id="SSF48695">
    <property type="entry name" value="Multiheme cytochromes"/>
    <property type="match status" value="2"/>
</dbReference>
<dbReference type="PANTHER" id="PTHR35038">
    <property type="entry name" value="DISSIMILATORY SULFITE REDUCTASE SIRA"/>
    <property type="match status" value="1"/>
</dbReference>
<dbReference type="AlphaFoldDB" id="A0A7V1LLK3"/>
<evidence type="ECO:0000313" key="2">
    <source>
        <dbReference type="EMBL" id="HED10241.1"/>
    </source>
</evidence>
<dbReference type="Proteomes" id="UP000886005">
    <property type="component" value="Unassembled WGS sequence"/>
</dbReference>
<name>A0A7V1LLK3_CALAY</name>
<evidence type="ECO:0000256" key="1">
    <source>
        <dbReference type="ARBA" id="ARBA00022729"/>
    </source>
</evidence>
<gene>
    <name evidence="2" type="ORF">ENJ10_06105</name>
</gene>
<dbReference type="InterPro" id="IPR036280">
    <property type="entry name" value="Multihaem_cyt_sf"/>
</dbReference>
<accession>A0A7V1LLK3</accession>
<dbReference type="GO" id="GO:0016491">
    <property type="term" value="F:oxidoreductase activity"/>
    <property type="evidence" value="ECO:0007669"/>
    <property type="project" value="TreeGrafter"/>
</dbReference>
<dbReference type="PANTHER" id="PTHR35038:SF6">
    <property type="entry name" value="SURFACE LOCALIZED DECAHEME CYTOCHROME C LIPOPROTEIN"/>
    <property type="match status" value="1"/>
</dbReference>